<dbReference type="Gene3D" id="3.10.50.40">
    <property type="match status" value="1"/>
</dbReference>
<evidence type="ECO:0000256" key="5">
    <source>
        <dbReference type="ARBA" id="ARBA00022989"/>
    </source>
</evidence>
<evidence type="ECO:0000313" key="13">
    <source>
        <dbReference type="EMBL" id="MQN09127.1"/>
    </source>
</evidence>
<evidence type="ECO:0000256" key="2">
    <source>
        <dbReference type="ARBA" id="ARBA00022475"/>
    </source>
</evidence>
<evidence type="ECO:0000313" key="14">
    <source>
        <dbReference type="EMBL" id="RGN12623.1"/>
    </source>
</evidence>
<dbReference type="Pfam" id="PF13616">
    <property type="entry name" value="Rotamase_3"/>
    <property type="match status" value="1"/>
</dbReference>
<dbReference type="GO" id="GO:0003755">
    <property type="term" value="F:peptidyl-prolyl cis-trans isomerase activity"/>
    <property type="evidence" value="ECO:0007669"/>
    <property type="project" value="InterPro"/>
</dbReference>
<evidence type="ECO:0000256" key="9">
    <source>
        <dbReference type="ARBA" id="ARBA00040743"/>
    </source>
</evidence>
<comment type="subcellular location">
    <subcellularLocation>
        <location evidence="1">Cell inner membrane</location>
        <topology evidence="1">Single-pass type II membrane protein</topology>
        <orientation evidence="1">Periplasmic side</orientation>
    </subcellularLocation>
</comment>
<keyword evidence="4 11" id="KW-0812">Transmembrane</keyword>
<dbReference type="SUPFAM" id="SSF109998">
    <property type="entry name" value="Triger factor/SurA peptide-binding domain-like"/>
    <property type="match status" value="1"/>
</dbReference>
<name>A0A3E5AI45_9BACT</name>
<dbReference type="InterPro" id="IPR052029">
    <property type="entry name" value="PpiD_chaperone"/>
</dbReference>
<dbReference type="PANTHER" id="PTHR47529">
    <property type="entry name" value="PEPTIDYL-PROLYL CIS-TRANS ISOMERASE D"/>
    <property type="match status" value="1"/>
</dbReference>
<dbReference type="InterPro" id="IPR000297">
    <property type="entry name" value="PPIase_PpiC"/>
</dbReference>
<keyword evidence="2" id="KW-1003">Cell membrane</keyword>
<evidence type="ECO:0000256" key="8">
    <source>
        <dbReference type="ARBA" id="ARBA00038408"/>
    </source>
</evidence>
<organism evidence="13 16">
    <name type="scientific">Segatella copri</name>
    <dbReference type="NCBI Taxonomy" id="165179"/>
    <lineage>
        <taxon>Bacteria</taxon>
        <taxon>Pseudomonadati</taxon>
        <taxon>Bacteroidota</taxon>
        <taxon>Bacteroidia</taxon>
        <taxon>Bacteroidales</taxon>
        <taxon>Prevotellaceae</taxon>
        <taxon>Segatella</taxon>
    </lineage>
</organism>
<dbReference type="Proteomes" id="UP000406735">
    <property type="component" value="Unassembled WGS sequence"/>
</dbReference>
<dbReference type="EMBL" id="VZCY01000030">
    <property type="protein sequence ID" value="MQN09127.1"/>
    <property type="molecule type" value="Genomic_DNA"/>
</dbReference>
<dbReference type="SUPFAM" id="SSF54534">
    <property type="entry name" value="FKBP-like"/>
    <property type="match status" value="1"/>
</dbReference>
<gene>
    <name evidence="14" type="ORF">DXB80_01670</name>
    <name evidence="13" type="ORF">F7D97_04065</name>
</gene>
<evidence type="ECO:0000256" key="4">
    <source>
        <dbReference type="ARBA" id="ARBA00022692"/>
    </source>
</evidence>
<keyword evidence="3" id="KW-0997">Cell inner membrane</keyword>
<proteinExistence type="inferred from homology"/>
<dbReference type="Pfam" id="PF13623">
    <property type="entry name" value="SurA_N_2"/>
    <property type="match status" value="1"/>
</dbReference>
<comment type="caution">
    <text evidence="13">The sequence shown here is derived from an EMBL/GenBank/DDBJ whole genome shotgun (WGS) entry which is preliminary data.</text>
</comment>
<comment type="similarity">
    <text evidence="8">Belongs to the PpiD chaperone family.</text>
</comment>
<accession>A0A3E5AI45</accession>
<evidence type="ECO:0000256" key="7">
    <source>
        <dbReference type="ARBA" id="ARBA00023186"/>
    </source>
</evidence>
<keyword evidence="6 11" id="KW-0472">Membrane</keyword>
<evidence type="ECO:0000256" key="10">
    <source>
        <dbReference type="ARBA" id="ARBA00042775"/>
    </source>
</evidence>
<keyword evidence="5 11" id="KW-1133">Transmembrane helix</keyword>
<evidence type="ECO:0000256" key="1">
    <source>
        <dbReference type="ARBA" id="ARBA00004382"/>
    </source>
</evidence>
<sequence>MAALGTIRKRGVILVCIISFGLFAFIAEEAFRSCDSAKNNERQQIGEVLGEKISVQDFQKLVDEYSEVIKMQQGQENLPEEQMNQVKDMVWNTYIQNQIIAKEASKLGLTVTDAELQDILKTGTNPMLQQTPFVNQQTGRFDASSLQKFLADYKAQKANPSANAQMMDQYTKIYNYWSFIEKTLRQQTLAQKYQALLAGCFLSNPVEAKMAFKEENEESQIQLAAFPYSDIQDDKVKISESDLKAKYDEIKARFKQPVESRDIKFVDIEVQASNADRAALNKEFAGYHSQLAAAADPTEVVRKSASTVAYLGIPVSKDAFPRDIAAQLDSMAVGSTSAVKANAGDNTLNIVKLVAKQELPDSVQYRVIQVAANSVAEAKTKADSIQGAIAGGADFEAIAKKYGQTGDKAWMTTKQYEYAQSMDKDNKTFINTLNTAAVNSLNQLQLGQGYVVLQVLDRKAMVSKYTAAVIKKPIDFSQGTYRTAYNKFSSFVSANPKSEDLLKNAAKEGYKVQDLKDITTSVHYVANIHSTREALKWIFDSKEGEISPLYECGDNNHLLVVVLDKIHHIGYRDLNDAVVKETVKAEVLKDKKAEMIEAKLNGVKNIAAAKAKGGKVSSVNQITFAAPVFIAATGASEPALSGAVAGTKKGAFSAHAVKGNAGVYLFQVTNKTNRPVKFDDKTYEQKCRQKAMQYAGNFMNELYLNAHVVDNRYLFF</sequence>
<feature type="transmembrane region" description="Helical" evidence="11">
    <location>
        <begin position="12"/>
        <end position="31"/>
    </location>
</feature>
<evidence type="ECO:0000256" key="11">
    <source>
        <dbReference type="SAM" id="Phobius"/>
    </source>
</evidence>
<dbReference type="EMBL" id="QSUC01000002">
    <property type="protein sequence ID" value="RGN12623.1"/>
    <property type="molecule type" value="Genomic_DNA"/>
</dbReference>
<keyword evidence="7" id="KW-0143">Chaperone</keyword>
<dbReference type="PANTHER" id="PTHR47529:SF1">
    <property type="entry name" value="PERIPLASMIC CHAPERONE PPID"/>
    <property type="match status" value="1"/>
</dbReference>
<feature type="domain" description="PpiC" evidence="12">
    <location>
        <begin position="238"/>
        <end position="342"/>
    </location>
</feature>
<evidence type="ECO:0000313" key="15">
    <source>
        <dbReference type="Proteomes" id="UP000261245"/>
    </source>
</evidence>
<dbReference type="Gene3D" id="1.10.4030.10">
    <property type="entry name" value="Porin chaperone SurA, peptide-binding domain"/>
    <property type="match status" value="1"/>
</dbReference>
<protein>
    <recommendedName>
        <fullName evidence="9">Periplasmic chaperone PpiD</fullName>
    </recommendedName>
    <alternativeName>
        <fullName evidence="10">Periplasmic folding chaperone</fullName>
    </alternativeName>
</protein>
<evidence type="ECO:0000256" key="3">
    <source>
        <dbReference type="ARBA" id="ARBA00022519"/>
    </source>
</evidence>
<dbReference type="Pfam" id="PF13145">
    <property type="entry name" value="Rotamase_2"/>
    <property type="match status" value="1"/>
</dbReference>
<reference evidence="13 16" key="2">
    <citation type="submission" date="2019-09" db="EMBL/GenBank/DDBJ databases">
        <title>Distinct polysaccharide growth profiles of human intestinal Prevotella copri isolates.</title>
        <authorList>
            <person name="Fehlner-Peach H."/>
            <person name="Magnabosco C."/>
            <person name="Raghavan V."/>
            <person name="Scher J.U."/>
            <person name="Tett A."/>
            <person name="Cox L.M."/>
            <person name="Gottsegen C."/>
            <person name="Watters A."/>
            <person name="Wiltshire- Gordon J.D."/>
            <person name="Segata N."/>
            <person name="Bonneau R."/>
            <person name="Littman D.R."/>
        </authorList>
    </citation>
    <scope>NUCLEOTIDE SEQUENCE [LARGE SCALE GENOMIC DNA]</scope>
    <source>
        <strain evidence="13">IK21513</strain>
        <strain evidence="16">iK21513</strain>
    </source>
</reference>
<evidence type="ECO:0000256" key="6">
    <source>
        <dbReference type="ARBA" id="ARBA00023136"/>
    </source>
</evidence>
<dbReference type="GO" id="GO:0005886">
    <property type="term" value="C:plasma membrane"/>
    <property type="evidence" value="ECO:0007669"/>
    <property type="project" value="UniProtKB-SubCell"/>
</dbReference>
<evidence type="ECO:0000259" key="12">
    <source>
        <dbReference type="Pfam" id="PF13145"/>
    </source>
</evidence>
<dbReference type="RefSeq" id="WP_117727112.1">
    <property type="nucleotide sequence ID" value="NZ_DAWERD010000020.1"/>
</dbReference>
<dbReference type="AlphaFoldDB" id="A0A3E5AI45"/>
<dbReference type="InterPro" id="IPR046357">
    <property type="entry name" value="PPIase_dom_sf"/>
</dbReference>
<evidence type="ECO:0000313" key="16">
    <source>
        <dbReference type="Proteomes" id="UP000406735"/>
    </source>
</evidence>
<reference evidence="14 15" key="1">
    <citation type="submission" date="2018-08" db="EMBL/GenBank/DDBJ databases">
        <title>A genome reference for cultivated species of the human gut microbiota.</title>
        <authorList>
            <person name="Zou Y."/>
            <person name="Xue W."/>
            <person name="Luo G."/>
        </authorList>
    </citation>
    <scope>NUCLEOTIDE SEQUENCE [LARGE SCALE GENOMIC DNA]</scope>
    <source>
        <strain evidence="14 15">OM06-11</strain>
    </source>
</reference>
<dbReference type="InterPro" id="IPR027304">
    <property type="entry name" value="Trigger_fact/SurA_dom_sf"/>
</dbReference>
<dbReference type="Proteomes" id="UP000261245">
    <property type="component" value="Unassembled WGS sequence"/>
</dbReference>
<keyword evidence="13" id="KW-0413">Isomerase</keyword>